<dbReference type="Proteomes" id="UP000235145">
    <property type="component" value="Unassembled WGS sequence"/>
</dbReference>
<name>A0A9R1WNW4_LACSA</name>
<sequence length="344" mass="39063">MFIVMLITSCLSFCGDIQDQRAPQPSVEAVGTTDGQLAGTTDGERAGTTNAEAAENTNRRLTCKVWRHFKKQKIDGVDKAICNYRKKKLSGISKNGTTHLHEHYKKCLLKTIDLESTPRKKDGPVSLGAHTFDHNVSREELAKMIIFHEYPLNMVQHLTCYLNMHHELPLRSEKLKLKRMLNSNQGRIYVTTDMWTTSNQKRGYMVVTAHYIDDLWNLFMYVPALDNAKTLTKALIGCLVAWSIDCKLSTLTLDNCSVKFSLMENMKEKLRHDNFLLKGELLHMKCCAHILNLIVQQGLSAIQSGIESIRESTATPKRVENFQETKDGLSLSSKRMLVLDCKTR</sequence>
<accession>A0A9R1WNW4</accession>
<dbReference type="PANTHER" id="PTHR46481">
    <property type="entry name" value="ZINC FINGER BED DOMAIN-CONTAINING PROTEIN 4"/>
    <property type="match status" value="1"/>
</dbReference>
<dbReference type="InterPro" id="IPR052035">
    <property type="entry name" value="ZnF_BED_domain_contain"/>
</dbReference>
<protein>
    <recommendedName>
        <fullName evidence="4">BED-type domain-containing protein</fullName>
    </recommendedName>
</protein>
<proteinExistence type="predicted"/>
<comment type="caution">
    <text evidence="2">The sequence shown here is derived from an EMBL/GenBank/DDBJ whole genome shotgun (WGS) entry which is preliminary data.</text>
</comment>
<dbReference type="SUPFAM" id="SSF53098">
    <property type="entry name" value="Ribonuclease H-like"/>
    <property type="match status" value="1"/>
</dbReference>
<dbReference type="PANTHER" id="PTHR46481:SF11">
    <property type="entry name" value="ZINC FINGER BED DOMAIN-CONTAINING PROTEIN RICESLEEPER 2-LIKE"/>
    <property type="match status" value="1"/>
</dbReference>
<dbReference type="SMART" id="SM00614">
    <property type="entry name" value="ZnF_BED"/>
    <property type="match status" value="1"/>
</dbReference>
<dbReference type="InterPro" id="IPR012337">
    <property type="entry name" value="RNaseH-like_sf"/>
</dbReference>
<evidence type="ECO:0000256" key="1">
    <source>
        <dbReference type="SAM" id="MobiDB-lite"/>
    </source>
</evidence>
<reference evidence="2 3" key="1">
    <citation type="journal article" date="2017" name="Nat. Commun.">
        <title>Genome assembly with in vitro proximity ligation data and whole-genome triplication in lettuce.</title>
        <authorList>
            <person name="Reyes-Chin-Wo S."/>
            <person name="Wang Z."/>
            <person name="Yang X."/>
            <person name="Kozik A."/>
            <person name="Arikit S."/>
            <person name="Song C."/>
            <person name="Xia L."/>
            <person name="Froenicke L."/>
            <person name="Lavelle D.O."/>
            <person name="Truco M.J."/>
            <person name="Xia R."/>
            <person name="Zhu S."/>
            <person name="Xu C."/>
            <person name="Xu H."/>
            <person name="Xu X."/>
            <person name="Cox K."/>
            <person name="Korf I."/>
            <person name="Meyers B.C."/>
            <person name="Michelmore R.W."/>
        </authorList>
    </citation>
    <scope>NUCLEOTIDE SEQUENCE [LARGE SCALE GENOMIC DNA]</scope>
    <source>
        <strain evidence="3">cv. Salinas</strain>
        <tissue evidence="2">Seedlings</tissue>
    </source>
</reference>
<evidence type="ECO:0000313" key="2">
    <source>
        <dbReference type="EMBL" id="KAJ0225458.1"/>
    </source>
</evidence>
<evidence type="ECO:0008006" key="4">
    <source>
        <dbReference type="Google" id="ProtNLM"/>
    </source>
</evidence>
<dbReference type="EMBL" id="NBSK02000001">
    <property type="protein sequence ID" value="KAJ0225458.1"/>
    <property type="molecule type" value="Genomic_DNA"/>
</dbReference>
<keyword evidence="3" id="KW-1185">Reference proteome</keyword>
<feature type="region of interest" description="Disordered" evidence="1">
    <location>
        <begin position="24"/>
        <end position="52"/>
    </location>
</feature>
<organism evidence="2 3">
    <name type="scientific">Lactuca sativa</name>
    <name type="common">Garden lettuce</name>
    <dbReference type="NCBI Taxonomy" id="4236"/>
    <lineage>
        <taxon>Eukaryota</taxon>
        <taxon>Viridiplantae</taxon>
        <taxon>Streptophyta</taxon>
        <taxon>Embryophyta</taxon>
        <taxon>Tracheophyta</taxon>
        <taxon>Spermatophyta</taxon>
        <taxon>Magnoliopsida</taxon>
        <taxon>eudicotyledons</taxon>
        <taxon>Gunneridae</taxon>
        <taxon>Pentapetalae</taxon>
        <taxon>asterids</taxon>
        <taxon>campanulids</taxon>
        <taxon>Asterales</taxon>
        <taxon>Asteraceae</taxon>
        <taxon>Cichorioideae</taxon>
        <taxon>Cichorieae</taxon>
        <taxon>Lactucinae</taxon>
        <taxon>Lactuca</taxon>
    </lineage>
</organism>
<evidence type="ECO:0000313" key="3">
    <source>
        <dbReference type="Proteomes" id="UP000235145"/>
    </source>
</evidence>
<dbReference type="AlphaFoldDB" id="A0A9R1WNW4"/>
<gene>
    <name evidence="2" type="ORF">LSAT_V11C100014850</name>
</gene>